<feature type="compositionally biased region" description="Polar residues" evidence="1">
    <location>
        <begin position="22"/>
        <end position="45"/>
    </location>
</feature>
<evidence type="ECO:0000313" key="3">
    <source>
        <dbReference type="EMBL" id="TNN32079.1"/>
    </source>
</evidence>
<gene>
    <name evidence="3" type="ORF">EYF80_057764</name>
</gene>
<sequence>MQYREPSAPNWAPPAYRDCDATESQQYTKHNPNASQTLPAHTTSPQREIKAAIEGKGQLTLLQARLQDLELEHPCLLVNPTNPNLYHASGVSLEIRRLTGDGMQNESIEELRRNQGPFAQNTVVTTRESDNPLITAVIHTVLVPRQDAATHDPIHALGEAYDATFLHALELIKRGDPNYLIMTPFGDESLNYQAHDSRTAFNLSWEKYG</sequence>
<dbReference type="Pfam" id="PF01661">
    <property type="entry name" value="Macro"/>
    <property type="match status" value="1"/>
</dbReference>
<dbReference type="EMBL" id="SRLO01002941">
    <property type="protein sequence ID" value="TNN32079.1"/>
    <property type="molecule type" value="Genomic_DNA"/>
</dbReference>
<dbReference type="InterPro" id="IPR043472">
    <property type="entry name" value="Macro_dom-like"/>
</dbReference>
<keyword evidence="4" id="KW-1185">Reference proteome</keyword>
<feature type="region of interest" description="Disordered" evidence="1">
    <location>
        <begin position="1"/>
        <end position="45"/>
    </location>
</feature>
<dbReference type="AlphaFoldDB" id="A0A4Z2ETE1"/>
<organism evidence="3 4">
    <name type="scientific">Liparis tanakae</name>
    <name type="common">Tanaka's snailfish</name>
    <dbReference type="NCBI Taxonomy" id="230148"/>
    <lineage>
        <taxon>Eukaryota</taxon>
        <taxon>Metazoa</taxon>
        <taxon>Chordata</taxon>
        <taxon>Craniata</taxon>
        <taxon>Vertebrata</taxon>
        <taxon>Euteleostomi</taxon>
        <taxon>Actinopterygii</taxon>
        <taxon>Neopterygii</taxon>
        <taxon>Teleostei</taxon>
        <taxon>Neoteleostei</taxon>
        <taxon>Acanthomorphata</taxon>
        <taxon>Eupercaria</taxon>
        <taxon>Perciformes</taxon>
        <taxon>Cottioidei</taxon>
        <taxon>Cottales</taxon>
        <taxon>Liparidae</taxon>
        <taxon>Liparis</taxon>
    </lineage>
</organism>
<dbReference type="Proteomes" id="UP000314294">
    <property type="component" value="Unassembled WGS sequence"/>
</dbReference>
<feature type="domain" description="Macro" evidence="2">
    <location>
        <begin position="78"/>
        <end position="168"/>
    </location>
</feature>
<comment type="caution">
    <text evidence="3">The sequence shown here is derived from an EMBL/GenBank/DDBJ whole genome shotgun (WGS) entry which is preliminary data.</text>
</comment>
<name>A0A4Z2ETE1_9TELE</name>
<accession>A0A4Z2ETE1</accession>
<dbReference type="SUPFAM" id="SSF52949">
    <property type="entry name" value="Macro domain-like"/>
    <property type="match status" value="1"/>
</dbReference>
<evidence type="ECO:0000259" key="2">
    <source>
        <dbReference type="Pfam" id="PF01661"/>
    </source>
</evidence>
<dbReference type="Gene3D" id="3.40.220.10">
    <property type="entry name" value="Leucine Aminopeptidase, subunit E, domain 1"/>
    <property type="match status" value="1"/>
</dbReference>
<protein>
    <recommendedName>
        <fullName evidence="2">Macro domain-containing protein</fullName>
    </recommendedName>
</protein>
<evidence type="ECO:0000313" key="4">
    <source>
        <dbReference type="Proteomes" id="UP000314294"/>
    </source>
</evidence>
<proteinExistence type="predicted"/>
<evidence type="ECO:0000256" key="1">
    <source>
        <dbReference type="SAM" id="MobiDB-lite"/>
    </source>
</evidence>
<dbReference type="InterPro" id="IPR002589">
    <property type="entry name" value="Macro_dom"/>
</dbReference>
<reference evidence="3 4" key="1">
    <citation type="submission" date="2019-03" db="EMBL/GenBank/DDBJ databases">
        <title>First draft genome of Liparis tanakae, snailfish: a comprehensive survey of snailfish specific genes.</title>
        <authorList>
            <person name="Kim W."/>
            <person name="Song I."/>
            <person name="Jeong J.-H."/>
            <person name="Kim D."/>
            <person name="Kim S."/>
            <person name="Ryu S."/>
            <person name="Song J.Y."/>
            <person name="Lee S.K."/>
        </authorList>
    </citation>
    <scope>NUCLEOTIDE SEQUENCE [LARGE SCALE GENOMIC DNA]</scope>
    <source>
        <tissue evidence="3">Muscle</tissue>
    </source>
</reference>